<dbReference type="PANTHER" id="PTHR30606">
    <property type="entry name" value="LIPID A BIOSYNTHESIS LAUROYL ACYLTRANSFERASE"/>
    <property type="match status" value="1"/>
</dbReference>
<keyword evidence="2" id="KW-1003">Cell membrane</keyword>
<proteinExistence type="predicted"/>
<gene>
    <name evidence="7" type="ORF">KDB89_07585</name>
</gene>
<dbReference type="PANTHER" id="PTHR30606:SF10">
    <property type="entry name" value="PHOSPHATIDYLINOSITOL MANNOSIDE ACYLTRANSFERASE"/>
    <property type="match status" value="1"/>
</dbReference>
<dbReference type="Pfam" id="PF03279">
    <property type="entry name" value="Lip_A_acyltrans"/>
    <property type="match status" value="1"/>
</dbReference>
<evidence type="ECO:0008006" key="9">
    <source>
        <dbReference type="Google" id="ProtNLM"/>
    </source>
</evidence>
<keyword evidence="8" id="KW-1185">Reference proteome</keyword>
<name>A0ABX8SFD8_9ACTN</name>
<evidence type="ECO:0000256" key="1">
    <source>
        <dbReference type="ARBA" id="ARBA00004533"/>
    </source>
</evidence>
<reference evidence="7 8" key="1">
    <citation type="submission" date="2021-07" db="EMBL/GenBank/DDBJ databases">
        <title>complete genome sequencing of Tessaracoccus sp.J1M15.</title>
        <authorList>
            <person name="Bae J.-W."/>
            <person name="Kim D.-y."/>
        </authorList>
    </citation>
    <scope>NUCLEOTIDE SEQUENCE [LARGE SCALE GENOMIC DNA]</scope>
    <source>
        <strain evidence="7 8">J1M15</strain>
    </source>
</reference>
<dbReference type="EMBL" id="CP079216">
    <property type="protein sequence ID" value="QXT61674.1"/>
    <property type="molecule type" value="Genomic_DNA"/>
</dbReference>
<dbReference type="RefSeq" id="WP_219079831.1">
    <property type="nucleotide sequence ID" value="NZ_CP079216.1"/>
</dbReference>
<evidence type="ECO:0000256" key="4">
    <source>
        <dbReference type="ARBA" id="ARBA00022679"/>
    </source>
</evidence>
<sequence length="274" mass="29611">MGLTGVAWAVGRRIPRRVGDALARVLSAPLALLPLPAVGAWADTVAIATGRRPGLRRRRRLLENWLRNTLWSLSLERWSDADVLGVADIPDADVAGLRESLAGPGLVLALPHMGSWDLAGAWCARVGIKVVSVAERLPGGLFERFRDARAAMGMDIYAVDQPDLMRLLARDVADRRVVCLLSDRDLSSRGVAVAWPRGDARLSVPAGAALLARRTGADLRVVSTRFDGARLRMRVSAPVRGDTLEEVLTGMVAGFAAAVEDSPEDWLMLRRAFA</sequence>
<dbReference type="CDD" id="cd07984">
    <property type="entry name" value="LPLAT_LABLAT-like"/>
    <property type="match status" value="1"/>
</dbReference>
<keyword evidence="3" id="KW-0997">Cell inner membrane</keyword>
<keyword evidence="4" id="KW-0808">Transferase</keyword>
<evidence type="ECO:0000256" key="6">
    <source>
        <dbReference type="ARBA" id="ARBA00023315"/>
    </source>
</evidence>
<dbReference type="Proteomes" id="UP000824504">
    <property type="component" value="Chromosome"/>
</dbReference>
<evidence type="ECO:0000313" key="8">
    <source>
        <dbReference type="Proteomes" id="UP000824504"/>
    </source>
</evidence>
<accession>A0ABX8SFD8</accession>
<evidence type="ECO:0000256" key="5">
    <source>
        <dbReference type="ARBA" id="ARBA00023136"/>
    </source>
</evidence>
<evidence type="ECO:0000256" key="3">
    <source>
        <dbReference type="ARBA" id="ARBA00022519"/>
    </source>
</evidence>
<organism evidence="7 8">
    <name type="scientific">Tessaracoccus palaemonis</name>
    <dbReference type="NCBI Taxonomy" id="2829499"/>
    <lineage>
        <taxon>Bacteria</taxon>
        <taxon>Bacillati</taxon>
        <taxon>Actinomycetota</taxon>
        <taxon>Actinomycetes</taxon>
        <taxon>Propionibacteriales</taxon>
        <taxon>Propionibacteriaceae</taxon>
        <taxon>Tessaracoccus</taxon>
    </lineage>
</organism>
<keyword evidence="5" id="KW-0472">Membrane</keyword>
<evidence type="ECO:0000256" key="2">
    <source>
        <dbReference type="ARBA" id="ARBA00022475"/>
    </source>
</evidence>
<evidence type="ECO:0000313" key="7">
    <source>
        <dbReference type="EMBL" id="QXT61674.1"/>
    </source>
</evidence>
<protein>
    <recommendedName>
        <fullName evidence="9">Phosphatidylinositol mannoside acyltransferase</fullName>
    </recommendedName>
</protein>
<dbReference type="InterPro" id="IPR004960">
    <property type="entry name" value="LipA_acyltrans"/>
</dbReference>
<keyword evidence="6" id="KW-0012">Acyltransferase</keyword>
<comment type="subcellular location">
    <subcellularLocation>
        <location evidence="1">Cell inner membrane</location>
    </subcellularLocation>
</comment>